<evidence type="ECO:0008006" key="11">
    <source>
        <dbReference type="Google" id="ProtNLM"/>
    </source>
</evidence>
<dbReference type="Pfam" id="PF02618">
    <property type="entry name" value="YceG"/>
    <property type="match status" value="1"/>
</dbReference>
<evidence type="ECO:0000256" key="3">
    <source>
        <dbReference type="ARBA" id="ARBA00022989"/>
    </source>
</evidence>
<dbReference type="Proteomes" id="UP000663866">
    <property type="component" value="Unassembled WGS sequence"/>
</dbReference>
<dbReference type="GO" id="GO:0016829">
    <property type="term" value="F:lyase activity"/>
    <property type="evidence" value="ECO:0007669"/>
    <property type="project" value="UniProtKB-KW"/>
</dbReference>
<protein>
    <recommendedName>
        <fullName evidence="11">Endolytic murein transglycosylase</fullName>
    </recommendedName>
</protein>
<keyword evidence="1" id="KW-1003">Cell membrane</keyword>
<evidence type="ECO:0000256" key="6">
    <source>
        <dbReference type="ARBA" id="ARBA00023316"/>
    </source>
</evidence>
<dbReference type="NCBIfam" id="TIGR00247">
    <property type="entry name" value="endolytic transglycosylase MltG"/>
    <property type="match status" value="1"/>
</dbReference>
<evidence type="ECO:0000256" key="5">
    <source>
        <dbReference type="ARBA" id="ARBA00023239"/>
    </source>
</evidence>
<evidence type="ECO:0000256" key="4">
    <source>
        <dbReference type="ARBA" id="ARBA00023136"/>
    </source>
</evidence>
<keyword evidence="6" id="KW-0961">Cell wall biogenesis/degradation</keyword>
<dbReference type="Gene3D" id="3.30.160.60">
    <property type="entry name" value="Classic Zinc Finger"/>
    <property type="match status" value="1"/>
</dbReference>
<evidence type="ECO:0000313" key="7">
    <source>
        <dbReference type="EMBL" id="CAF2050942.1"/>
    </source>
</evidence>
<dbReference type="CDD" id="cd08010">
    <property type="entry name" value="MltG_like"/>
    <property type="match status" value="1"/>
</dbReference>
<evidence type="ECO:0000256" key="2">
    <source>
        <dbReference type="ARBA" id="ARBA00022692"/>
    </source>
</evidence>
<dbReference type="AlphaFoldDB" id="A0A816PQG4"/>
<sequence length="312" mass="35253">MSLLKAYPIQGQKQYINIAAGDSYSSLIQRWDNEGKIHLPLLLKLYQRLVINDSLKAGVYEVYQGTAVKDVLLMLSDANNAQMNRILVIEGTTFKQLKQQLVQDSNVKKTLLHLSNNELLNALAIPYTHPEGLFAPDTYFFAKAETDKTILKRLYERQQKDLDQAWQNRAKNLPYANPYDALIMASIIEKETSLDRELTQVSGVFVRRLQQGMRLQTDPTVIYGMGDAYQGNIRKQDLRTPTPYNTYTQAGLPPTPIALPSRKAIEAAMHPDNSNNLYFVATGNGGHTFSVTYAQHQQAVERYLTTLRAKGN</sequence>
<keyword evidence="2" id="KW-0812">Transmembrane</keyword>
<keyword evidence="10" id="KW-1185">Reference proteome</keyword>
<keyword evidence="3" id="KW-1133">Transmembrane helix</keyword>
<dbReference type="PANTHER" id="PTHR30518:SF2">
    <property type="entry name" value="ENDOLYTIC MUREIN TRANSGLYCOSYLASE"/>
    <property type="match status" value="1"/>
</dbReference>
<evidence type="ECO:0000313" key="9">
    <source>
        <dbReference type="Proteomes" id="UP000663856"/>
    </source>
</evidence>
<dbReference type="EMBL" id="CAJNRF010003491">
    <property type="protein sequence ID" value="CAF2050942.1"/>
    <property type="molecule type" value="Genomic_DNA"/>
</dbReference>
<gene>
    <name evidence="8" type="ORF">OVN521_LOCUS22688</name>
    <name evidence="7" type="ORF">WKI299_LOCUS10128</name>
</gene>
<name>A0A816PQG4_9BILA</name>
<dbReference type="InterPro" id="IPR003770">
    <property type="entry name" value="MLTG-like"/>
</dbReference>
<keyword evidence="4" id="KW-0472">Membrane</keyword>
<dbReference type="EMBL" id="CAJOBG010004973">
    <property type="protein sequence ID" value="CAF4134201.1"/>
    <property type="molecule type" value="Genomic_DNA"/>
</dbReference>
<comment type="caution">
    <text evidence="7">The sequence shown here is derived from an EMBL/GenBank/DDBJ whole genome shotgun (WGS) entry which is preliminary data.</text>
</comment>
<evidence type="ECO:0000313" key="8">
    <source>
        <dbReference type="EMBL" id="CAF4134201.1"/>
    </source>
</evidence>
<dbReference type="PANTHER" id="PTHR30518">
    <property type="entry name" value="ENDOLYTIC MUREIN TRANSGLYCOSYLASE"/>
    <property type="match status" value="1"/>
</dbReference>
<proteinExistence type="inferred from homology"/>
<reference evidence="7" key="1">
    <citation type="submission" date="2021-02" db="EMBL/GenBank/DDBJ databases">
        <authorList>
            <person name="Nowell W R."/>
        </authorList>
    </citation>
    <scope>NUCLEOTIDE SEQUENCE</scope>
</reference>
<evidence type="ECO:0000313" key="10">
    <source>
        <dbReference type="Proteomes" id="UP000663866"/>
    </source>
</evidence>
<dbReference type="Proteomes" id="UP000663856">
    <property type="component" value="Unassembled WGS sequence"/>
</dbReference>
<accession>A0A816PQG4</accession>
<dbReference type="HAMAP" id="MF_02065">
    <property type="entry name" value="MltG"/>
    <property type="match status" value="1"/>
</dbReference>
<dbReference type="GO" id="GO:0071555">
    <property type="term" value="P:cell wall organization"/>
    <property type="evidence" value="ECO:0007669"/>
    <property type="project" value="UniProtKB-KW"/>
</dbReference>
<evidence type="ECO:0000256" key="1">
    <source>
        <dbReference type="ARBA" id="ARBA00022475"/>
    </source>
</evidence>
<organism evidence="7 9">
    <name type="scientific">Rotaria magnacalcarata</name>
    <dbReference type="NCBI Taxonomy" id="392030"/>
    <lineage>
        <taxon>Eukaryota</taxon>
        <taxon>Metazoa</taxon>
        <taxon>Spiralia</taxon>
        <taxon>Gnathifera</taxon>
        <taxon>Rotifera</taxon>
        <taxon>Eurotatoria</taxon>
        <taxon>Bdelloidea</taxon>
        <taxon>Philodinida</taxon>
        <taxon>Philodinidae</taxon>
        <taxon>Rotaria</taxon>
    </lineage>
</organism>
<keyword evidence="5" id="KW-0456">Lyase</keyword>